<dbReference type="Gene3D" id="1.10.3720.10">
    <property type="entry name" value="MetI-like"/>
    <property type="match status" value="1"/>
</dbReference>
<dbReference type="Proteomes" id="UP000682403">
    <property type="component" value="Unassembled WGS sequence"/>
</dbReference>
<sequence length="272" mass="30325">MKRPGLVKPILLSGYSVLIIVPLFVALLTSFKQLRNVYDGALALPEQLDFSNFSLLLFEKSLSHYLVNSIIVTAASVFFALWFASMIAYGITRIRNKLGNLLFAAFMLGMIVPAQTLMVPLYSLMLKLQLTNSLLGLILVHIAVLLPICVFILTGFMKTLPGELFEAARVDGASEWNMYWRITLPLSFPSLAITAIFSMVIVWNDLLFSLLFITNEEKKTLPLALLQFQGEYLTNYPILFAGVLITSLPLIILYVFLQRFFISGALSGALKG</sequence>
<evidence type="ECO:0000313" key="9">
    <source>
        <dbReference type="EMBL" id="MBS2967976.1"/>
    </source>
</evidence>
<keyword evidence="10" id="KW-1185">Reference proteome</keyword>
<dbReference type="PANTHER" id="PTHR43744:SF12">
    <property type="entry name" value="ABC TRANSPORTER PERMEASE PROTEIN MG189-RELATED"/>
    <property type="match status" value="1"/>
</dbReference>
<dbReference type="SUPFAM" id="SSF161098">
    <property type="entry name" value="MetI-like"/>
    <property type="match status" value="1"/>
</dbReference>
<dbReference type="PROSITE" id="PS50928">
    <property type="entry name" value="ABC_TM1"/>
    <property type="match status" value="1"/>
</dbReference>
<name>A0ABS5LB74_9BACI</name>
<evidence type="ECO:0000256" key="2">
    <source>
        <dbReference type="ARBA" id="ARBA00022448"/>
    </source>
</evidence>
<dbReference type="EMBL" id="JAGVRK010000001">
    <property type="protein sequence ID" value="MBS2967976.1"/>
    <property type="molecule type" value="Genomic_DNA"/>
</dbReference>
<keyword evidence="5 7" id="KW-1133">Transmembrane helix</keyword>
<dbReference type="Pfam" id="PF00528">
    <property type="entry name" value="BPD_transp_1"/>
    <property type="match status" value="1"/>
</dbReference>
<organism evidence="9 10">
    <name type="scientific">Metabacillus flavus</name>
    <dbReference type="NCBI Taxonomy" id="2823519"/>
    <lineage>
        <taxon>Bacteria</taxon>
        <taxon>Bacillati</taxon>
        <taxon>Bacillota</taxon>
        <taxon>Bacilli</taxon>
        <taxon>Bacillales</taxon>
        <taxon>Bacillaceae</taxon>
        <taxon>Metabacillus</taxon>
    </lineage>
</organism>
<accession>A0ABS5LB74</accession>
<evidence type="ECO:0000256" key="3">
    <source>
        <dbReference type="ARBA" id="ARBA00022475"/>
    </source>
</evidence>
<evidence type="ECO:0000256" key="6">
    <source>
        <dbReference type="ARBA" id="ARBA00023136"/>
    </source>
</evidence>
<feature type="transmembrane region" description="Helical" evidence="7">
    <location>
        <begin position="134"/>
        <end position="157"/>
    </location>
</feature>
<comment type="similarity">
    <text evidence="7">Belongs to the binding-protein-dependent transport system permease family.</text>
</comment>
<keyword evidence="3" id="KW-1003">Cell membrane</keyword>
<evidence type="ECO:0000313" key="10">
    <source>
        <dbReference type="Proteomes" id="UP000682403"/>
    </source>
</evidence>
<keyword evidence="2 7" id="KW-0813">Transport</keyword>
<feature type="transmembrane region" description="Helical" evidence="7">
    <location>
        <begin position="101"/>
        <end position="122"/>
    </location>
</feature>
<proteinExistence type="inferred from homology"/>
<dbReference type="CDD" id="cd06261">
    <property type="entry name" value="TM_PBP2"/>
    <property type="match status" value="1"/>
</dbReference>
<gene>
    <name evidence="9" type="ORF">J9317_04195</name>
</gene>
<dbReference type="RefSeq" id="WP_211556628.1">
    <property type="nucleotide sequence ID" value="NZ_JAGVRK010000001.1"/>
</dbReference>
<feature type="domain" description="ABC transmembrane type-1" evidence="8">
    <location>
        <begin position="66"/>
        <end position="257"/>
    </location>
</feature>
<protein>
    <submittedName>
        <fullName evidence="9">Carbohydrate ABC transporter permease</fullName>
    </submittedName>
</protein>
<comment type="subcellular location">
    <subcellularLocation>
        <location evidence="1 7">Cell membrane</location>
        <topology evidence="1 7">Multi-pass membrane protein</topology>
    </subcellularLocation>
</comment>
<dbReference type="PANTHER" id="PTHR43744">
    <property type="entry name" value="ABC TRANSPORTER PERMEASE PROTEIN MG189-RELATED-RELATED"/>
    <property type="match status" value="1"/>
</dbReference>
<comment type="caution">
    <text evidence="9">The sequence shown here is derived from an EMBL/GenBank/DDBJ whole genome shotgun (WGS) entry which is preliminary data.</text>
</comment>
<evidence type="ECO:0000256" key="4">
    <source>
        <dbReference type="ARBA" id="ARBA00022692"/>
    </source>
</evidence>
<feature type="transmembrane region" description="Helical" evidence="7">
    <location>
        <begin position="178"/>
        <end position="203"/>
    </location>
</feature>
<keyword evidence="4 7" id="KW-0812">Transmembrane</keyword>
<feature type="transmembrane region" description="Helical" evidence="7">
    <location>
        <begin position="12"/>
        <end position="31"/>
    </location>
</feature>
<feature type="transmembrane region" description="Helical" evidence="7">
    <location>
        <begin position="236"/>
        <end position="257"/>
    </location>
</feature>
<dbReference type="InterPro" id="IPR000515">
    <property type="entry name" value="MetI-like"/>
</dbReference>
<evidence type="ECO:0000256" key="7">
    <source>
        <dbReference type="RuleBase" id="RU363032"/>
    </source>
</evidence>
<evidence type="ECO:0000256" key="1">
    <source>
        <dbReference type="ARBA" id="ARBA00004651"/>
    </source>
</evidence>
<reference evidence="9 10" key="1">
    <citation type="submission" date="2021-04" db="EMBL/GenBank/DDBJ databases">
        <title>Metabacillus sp. strain KIGAM252 whole genome sequence.</title>
        <authorList>
            <person name="Seo M.-J."/>
            <person name="Cho E.-S."/>
            <person name="Hwang C.Y."/>
            <person name="Yoon D.J."/>
        </authorList>
    </citation>
    <scope>NUCLEOTIDE SEQUENCE [LARGE SCALE GENOMIC DNA]</scope>
    <source>
        <strain evidence="9 10">KIGAM252</strain>
    </source>
</reference>
<evidence type="ECO:0000259" key="8">
    <source>
        <dbReference type="PROSITE" id="PS50928"/>
    </source>
</evidence>
<feature type="transmembrane region" description="Helical" evidence="7">
    <location>
        <begin position="65"/>
        <end position="89"/>
    </location>
</feature>
<evidence type="ECO:0000256" key="5">
    <source>
        <dbReference type="ARBA" id="ARBA00022989"/>
    </source>
</evidence>
<keyword evidence="6 7" id="KW-0472">Membrane</keyword>
<dbReference type="InterPro" id="IPR035906">
    <property type="entry name" value="MetI-like_sf"/>
</dbReference>